<dbReference type="EMBL" id="CP043505">
    <property type="protein sequence ID" value="QEO15641.1"/>
    <property type="molecule type" value="Genomic_DNA"/>
</dbReference>
<evidence type="ECO:0008006" key="3">
    <source>
        <dbReference type="Google" id="ProtNLM"/>
    </source>
</evidence>
<evidence type="ECO:0000313" key="2">
    <source>
        <dbReference type="Proteomes" id="UP000324678"/>
    </source>
</evidence>
<name>A0A5C1YI43_9MICO</name>
<accession>A0A5C1YI43</accession>
<dbReference type="KEGG" id="ail:FLP10_15310"/>
<dbReference type="Gene3D" id="3.30.2130.10">
    <property type="entry name" value="VC0802-like"/>
    <property type="match status" value="1"/>
</dbReference>
<dbReference type="AlphaFoldDB" id="A0A5C1YI43"/>
<dbReference type="Proteomes" id="UP000324678">
    <property type="component" value="Chromosome"/>
</dbReference>
<evidence type="ECO:0000313" key="1">
    <source>
        <dbReference type="EMBL" id="QEO15641.1"/>
    </source>
</evidence>
<dbReference type="OrthoDB" id="1438443at2"/>
<proteinExistence type="predicted"/>
<organism evidence="1 2">
    <name type="scientific">Agromyces intestinalis</name>
    <dbReference type="NCBI Taxonomy" id="2592652"/>
    <lineage>
        <taxon>Bacteria</taxon>
        <taxon>Bacillati</taxon>
        <taxon>Actinomycetota</taxon>
        <taxon>Actinomycetes</taxon>
        <taxon>Micrococcales</taxon>
        <taxon>Microbacteriaceae</taxon>
        <taxon>Agromyces</taxon>
    </lineage>
</organism>
<dbReference type="RefSeq" id="WP_149161654.1">
    <property type="nucleotide sequence ID" value="NZ_CP043505.1"/>
</dbReference>
<reference evidence="1 2" key="1">
    <citation type="submission" date="2019-09" db="EMBL/GenBank/DDBJ databases">
        <title>Genome sequencing of strain KACC 19306.</title>
        <authorList>
            <person name="Heo J."/>
            <person name="Kim S.-J."/>
            <person name="Kim J.-S."/>
            <person name="Hong S.-B."/>
            <person name="Kwon S.-W."/>
        </authorList>
    </citation>
    <scope>NUCLEOTIDE SEQUENCE [LARGE SCALE GENOMIC DNA]</scope>
    <source>
        <strain evidence="1 2">KACC 19306</strain>
    </source>
</reference>
<sequence length="137" mass="14398">MSRPEHEPGRDLAIALEQRPGALAEFAAVIAAADVNLEGGGAWGGVAHFLVDDGERAAEALRTAGYDPVVTEVVATRLDQGRPGTLAALLRRLGDAGIDLVAQYSDHDGRLILVVDEPHREAARRVVATSGQLDLTA</sequence>
<protein>
    <recommendedName>
        <fullName evidence="3">Amino acid-binding ACT domain-containing protein</fullName>
    </recommendedName>
</protein>
<gene>
    <name evidence="1" type="ORF">FLP10_15310</name>
</gene>
<keyword evidence="2" id="KW-1185">Reference proteome</keyword>